<evidence type="ECO:0000313" key="2">
    <source>
        <dbReference type="Proteomes" id="UP001240447"/>
    </source>
</evidence>
<accession>A0ABT9NS10</accession>
<keyword evidence="2" id="KW-1185">Reference proteome</keyword>
<evidence type="ECO:0008006" key="3">
    <source>
        <dbReference type="Google" id="ProtNLM"/>
    </source>
</evidence>
<reference evidence="1 2" key="1">
    <citation type="submission" date="2023-07" db="EMBL/GenBank/DDBJ databases">
        <title>Sequencing the genomes of 1000 actinobacteria strains.</title>
        <authorList>
            <person name="Klenk H.-P."/>
        </authorList>
    </citation>
    <scope>NUCLEOTIDE SEQUENCE [LARGE SCALE GENOMIC DNA]</scope>
    <source>
        <strain evidence="1 2">GD13</strain>
    </source>
</reference>
<dbReference type="RefSeq" id="WP_068119768.1">
    <property type="nucleotide sequence ID" value="NZ_CCXJ01000211.1"/>
</dbReference>
<gene>
    <name evidence="1" type="ORF">J2S59_002649</name>
</gene>
<dbReference type="Proteomes" id="UP001240447">
    <property type="component" value="Unassembled WGS sequence"/>
</dbReference>
<evidence type="ECO:0000313" key="1">
    <source>
        <dbReference type="EMBL" id="MDP9822840.1"/>
    </source>
</evidence>
<dbReference type="EMBL" id="JAUSQM010000001">
    <property type="protein sequence ID" value="MDP9822840.1"/>
    <property type="molecule type" value="Genomic_DNA"/>
</dbReference>
<sequence>MKKWLFGGTVMLLLAFGAGIAISHAGSGNPVATYAGDVPTFLAGASGTLVLEDGCLYLRGQGTRRLPIFHDEEVAWNRDSQELTYLGEKYRLGDYIDLMGGVMDLREVGGLRLPRGCAPENPFAVAPSR</sequence>
<proteinExistence type="predicted"/>
<comment type="caution">
    <text evidence="1">The sequence shown here is derived from an EMBL/GenBank/DDBJ whole genome shotgun (WGS) entry which is preliminary data.</text>
</comment>
<protein>
    <recommendedName>
        <fullName evidence="3">DUF5666 domain-containing protein</fullName>
    </recommendedName>
</protein>
<name>A0ABT9NS10_9ACTN</name>
<organism evidence="1 2">
    <name type="scientific">Nocardioides massiliensis</name>
    <dbReference type="NCBI Taxonomy" id="1325935"/>
    <lineage>
        <taxon>Bacteria</taxon>
        <taxon>Bacillati</taxon>
        <taxon>Actinomycetota</taxon>
        <taxon>Actinomycetes</taxon>
        <taxon>Propionibacteriales</taxon>
        <taxon>Nocardioidaceae</taxon>
        <taxon>Nocardioides</taxon>
    </lineage>
</organism>